<evidence type="ECO:0000313" key="4">
    <source>
        <dbReference type="EMBL" id="CAB3366333.1"/>
    </source>
</evidence>
<comment type="similarity">
    <text evidence="1">Belongs to the lyase 1 family. Argininosuccinate lyase subfamily.</text>
</comment>
<evidence type="ECO:0000313" key="5">
    <source>
        <dbReference type="Proteomes" id="UP000494165"/>
    </source>
</evidence>
<evidence type="ECO:0000259" key="3">
    <source>
        <dbReference type="Pfam" id="PF14698"/>
    </source>
</evidence>
<dbReference type="InterPro" id="IPR008948">
    <property type="entry name" value="L-Aspartase-like"/>
</dbReference>
<dbReference type="PROSITE" id="PS00163">
    <property type="entry name" value="FUMARATE_LYASES"/>
    <property type="match status" value="1"/>
</dbReference>
<dbReference type="Gene3D" id="1.20.200.10">
    <property type="entry name" value="Fumarase/aspartase (Central domain)"/>
    <property type="match status" value="1"/>
</dbReference>
<dbReference type="Pfam" id="PF14698">
    <property type="entry name" value="ASL_C2"/>
    <property type="match status" value="1"/>
</dbReference>
<accession>A0A8S1CM55</accession>
<dbReference type="PRINTS" id="PR00145">
    <property type="entry name" value="ARGSUCLYASE"/>
</dbReference>
<dbReference type="FunFam" id="1.20.200.10:FF:000015">
    <property type="entry name" value="argininosuccinate lyase isoform X2"/>
    <property type="match status" value="1"/>
</dbReference>
<evidence type="ECO:0008006" key="6">
    <source>
        <dbReference type="Google" id="ProtNLM"/>
    </source>
</evidence>
<dbReference type="OrthoDB" id="2561043at2759"/>
<dbReference type="NCBIfam" id="TIGR00838">
    <property type="entry name" value="argH"/>
    <property type="match status" value="1"/>
</dbReference>
<dbReference type="GO" id="GO:0004056">
    <property type="term" value="F:argininosuccinate lyase activity"/>
    <property type="evidence" value="ECO:0007669"/>
    <property type="project" value="InterPro"/>
</dbReference>
<dbReference type="InterPro" id="IPR009049">
    <property type="entry name" value="Argininosuccinate_lyase"/>
</dbReference>
<dbReference type="EMBL" id="CADEPI010000024">
    <property type="protein sequence ID" value="CAB3366333.1"/>
    <property type="molecule type" value="Genomic_DNA"/>
</dbReference>
<proteinExistence type="inferred from homology"/>
<dbReference type="Pfam" id="PF00206">
    <property type="entry name" value="Lyase_1"/>
    <property type="match status" value="1"/>
</dbReference>
<dbReference type="CDD" id="cd01359">
    <property type="entry name" value="Argininosuccinate_lyase"/>
    <property type="match status" value="1"/>
</dbReference>
<dbReference type="PANTHER" id="PTHR43814:SF1">
    <property type="entry name" value="ARGININOSUCCINATE LYASE"/>
    <property type="match status" value="1"/>
</dbReference>
<protein>
    <recommendedName>
        <fullName evidence="6">Argininosuccinate lyase</fullName>
    </recommendedName>
</protein>
<evidence type="ECO:0000259" key="2">
    <source>
        <dbReference type="Pfam" id="PF00206"/>
    </source>
</evidence>
<dbReference type="InterPro" id="IPR000362">
    <property type="entry name" value="Fumarate_lyase_fam"/>
</dbReference>
<dbReference type="Gene3D" id="1.10.40.30">
    <property type="entry name" value="Fumarase/aspartase (C-terminal domain)"/>
    <property type="match status" value="1"/>
</dbReference>
<sequence length="440" mass="48833">MASNNPARGKEERLWGGRFDSGKVHECLEKINKSIDIDQRLHKQDIEASVAYANGLRDAGILTKDETELIISGLEQESTFELIESDEDIHTAVERRLRRLVGPAAGKLHTGRSRNDQVATDTKLWLSDACKPLADNLVHLIKRMAERAEQEVDVLMPGYTHLQKAQPVRWSQWILSHAWALDADRLRLTQVAERTMSQCPLGSGALAGITHNSMHSVADRDFVAEFTFWCALTGVHLSRLAEDLLLHCSIGFVQMGPGLSTGSSLMPHKSNPDGVELVRAKGATLTGMCTSMLALLKGLPSTYNKDLQLDKSILFQAYDDLNLALELTFAVIDTLRVNSKKCVDELEPSMLATDLAYYLVHKGVPFREAHHKVGEVVKLAEKKGIEISGVTLKELQEICVEFDENVQKVWSFESSVEQYQAYGGTSKASVTKQINAIKQI</sequence>
<dbReference type="GO" id="GO:0005829">
    <property type="term" value="C:cytosol"/>
    <property type="evidence" value="ECO:0007669"/>
    <property type="project" value="TreeGrafter"/>
</dbReference>
<dbReference type="Gene3D" id="1.10.275.10">
    <property type="entry name" value="Fumarase/aspartase (N-terminal domain)"/>
    <property type="match status" value="1"/>
</dbReference>
<dbReference type="PANTHER" id="PTHR43814">
    <property type="entry name" value="ARGININOSUCCINATE LYASE"/>
    <property type="match status" value="1"/>
</dbReference>
<dbReference type="InterPro" id="IPR029419">
    <property type="entry name" value="Arg_succ_lyase_C"/>
</dbReference>
<reference evidence="4 5" key="1">
    <citation type="submission" date="2020-04" db="EMBL/GenBank/DDBJ databases">
        <authorList>
            <person name="Alioto T."/>
            <person name="Alioto T."/>
            <person name="Gomez Garrido J."/>
        </authorList>
    </citation>
    <scope>NUCLEOTIDE SEQUENCE [LARGE SCALE GENOMIC DNA]</scope>
</reference>
<comment type="caution">
    <text evidence="4">The sequence shown here is derived from an EMBL/GenBank/DDBJ whole genome shotgun (WGS) entry which is preliminary data.</text>
</comment>
<feature type="domain" description="Fumarate lyase N-terminal" evidence="2">
    <location>
        <begin position="22"/>
        <end position="212"/>
    </location>
</feature>
<feature type="domain" description="Argininosuccinate lyase C-terminal" evidence="3">
    <location>
        <begin position="350"/>
        <end position="417"/>
    </location>
</feature>
<gene>
    <name evidence="4" type="ORF">CLODIP_2_CD01538</name>
</gene>
<dbReference type="HAMAP" id="MF_00006">
    <property type="entry name" value="Arg_succ_lyase"/>
    <property type="match status" value="1"/>
</dbReference>
<dbReference type="GO" id="GO:0042450">
    <property type="term" value="P:L-arginine biosynthetic process via ornithine"/>
    <property type="evidence" value="ECO:0007669"/>
    <property type="project" value="InterPro"/>
</dbReference>
<name>A0A8S1CM55_9INSE</name>
<dbReference type="PRINTS" id="PR00149">
    <property type="entry name" value="FUMRATELYASE"/>
</dbReference>
<dbReference type="InterPro" id="IPR022761">
    <property type="entry name" value="Fumarate_lyase_N"/>
</dbReference>
<dbReference type="AlphaFoldDB" id="A0A8S1CM55"/>
<dbReference type="Proteomes" id="UP000494165">
    <property type="component" value="Unassembled WGS sequence"/>
</dbReference>
<keyword evidence="5" id="KW-1185">Reference proteome</keyword>
<dbReference type="FunFam" id="1.10.40.30:FF:000001">
    <property type="entry name" value="Argininosuccinate lyase"/>
    <property type="match status" value="1"/>
</dbReference>
<dbReference type="InterPro" id="IPR024083">
    <property type="entry name" value="Fumarase/histidase_N"/>
</dbReference>
<evidence type="ECO:0000256" key="1">
    <source>
        <dbReference type="ARBA" id="ARBA00010755"/>
    </source>
</evidence>
<organism evidence="4 5">
    <name type="scientific">Cloeon dipterum</name>
    <dbReference type="NCBI Taxonomy" id="197152"/>
    <lineage>
        <taxon>Eukaryota</taxon>
        <taxon>Metazoa</taxon>
        <taxon>Ecdysozoa</taxon>
        <taxon>Arthropoda</taxon>
        <taxon>Hexapoda</taxon>
        <taxon>Insecta</taxon>
        <taxon>Pterygota</taxon>
        <taxon>Palaeoptera</taxon>
        <taxon>Ephemeroptera</taxon>
        <taxon>Pisciforma</taxon>
        <taxon>Baetidae</taxon>
        <taxon>Cloeon</taxon>
    </lineage>
</organism>
<dbReference type="InterPro" id="IPR020557">
    <property type="entry name" value="Fumarate_lyase_CS"/>
</dbReference>
<dbReference type="SUPFAM" id="SSF48557">
    <property type="entry name" value="L-aspartase-like"/>
    <property type="match status" value="1"/>
</dbReference>